<evidence type="ECO:0000313" key="7">
    <source>
        <dbReference type="Proteomes" id="UP001642483"/>
    </source>
</evidence>
<feature type="domain" description="EF-hand" evidence="5">
    <location>
        <begin position="71"/>
        <end position="94"/>
    </location>
</feature>
<dbReference type="Proteomes" id="UP001642483">
    <property type="component" value="Unassembled WGS sequence"/>
</dbReference>
<dbReference type="Pfam" id="PF13499">
    <property type="entry name" value="EF-hand_7"/>
    <property type="match status" value="1"/>
</dbReference>
<dbReference type="PANTHER" id="PTHR23055">
    <property type="entry name" value="CALCIUM BINDING PROTEINS"/>
    <property type="match status" value="1"/>
</dbReference>
<sequence>MGHHKSKLSPEELTAIVNSTEFTEAEIRQWYKSFLKDCPSGILSKKEFKRYCSGFFSSGDPTDYAERAFSFDTNQNGTIDFREFMCALSVTARGTFDQKLKWAFRMYDRDNDGHVTKSEMEEMIKAIYKLIGDRRIQEVLPNRLTAQQRADQIFSKMDKDGDENITLEEFKIAVSQDPSLVLLFQDEKETPSNEEPKIKEEPGAM</sequence>
<gene>
    <name evidence="6" type="ORF">CVLEPA_LOCUS23333</name>
</gene>
<dbReference type="InterPro" id="IPR018247">
    <property type="entry name" value="EF_Hand_1_Ca_BS"/>
</dbReference>
<keyword evidence="2" id="KW-0677">Repeat</keyword>
<dbReference type="SMART" id="SM00054">
    <property type="entry name" value="EFh"/>
    <property type="match status" value="3"/>
</dbReference>
<dbReference type="Pfam" id="PF13202">
    <property type="entry name" value="EF-hand_5"/>
    <property type="match status" value="1"/>
</dbReference>
<dbReference type="EMBL" id="CAWYQH010000119">
    <property type="protein sequence ID" value="CAK8690759.1"/>
    <property type="molecule type" value="Genomic_DNA"/>
</dbReference>
<protein>
    <recommendedName>
        <fullName evidence="5">EF-hand domain-containing protein</fullName>
    </recommendedName>
</protein>
<keyword evidence="3" id="KW-0106">Calcium</keyword>
<dbReference type="InterPro" id="IPR011992">
    <property type="entry name" value="EF-hand-dom_pair"/>
</dbReference>
<feature type="region of interest" description="Disordered" evidence="4">
    <location>
        <begin position="185"/>
        <end position="205"/>
    </location>
</feature>
<name>A0ABP0GG54_CLALP</name>
<dbReference type="PROSITE" id="PS50222">
    <property type="entry name" value="EF_HAND_2"/>
    <property type="match status" value="3"/>
</dbReference>
<evidence type="ECO:0000256" key="3">
    <source>
        <dbReference type="ARBA" id="ARBA00022837"/>
    </source>
</evidence>
<dbReference type="InterPro" id="IPR002048">
    <property type="entry name" value="EF_hand_dom"/>
</dbReference>
<dbReference type="Gene3D" id="1.10.238.10">
    <property type="entry name" value="EF-hand"/>
    <property type="match status" value="1"/>
</dbReference>
<evidence type="ECO:0000256" key="4">
    <source>
        <dbReference type="SAM" id="MobiDB-lite"/>
    </source>
</evidence>
<dbReference type="PANTHER" id="PTHR23055:SF70">
    <property type="entry name" value="EF-HAND DOMAIN-CONTAINING PROTEIN"/>
    <property type="match status" value="1"/>
</dbReference>
<dbReference type="PROSITE" id="PS00018">
    <property type="entry name" value="EF_HAND_1"/>
    <property type="match status" value="2"/>
</dbReference>
<reference evidence="6 7" key="1">
    <citation type="submission" date="2024-02" db="EMBL/GenBank/DDBJ databases">
        <authorList>
            <person name="Daric V."/>
            <person name="Darras S."/>
        </authorList>
    </citation>
    <scope>NUCLEOTIDE SEQUENCE [LARGE SCALE GENOMIC DNA]</scope>
</reference>
<evidence type="ECO:0000259" key="5">
    <source>
        <dbReference type="PROSITE" id="PS50222"/>
    </source>
</evidence>
<keyword evidence="1" id="KW-0479">Metal-binding</keyword>
<evidence type="ECO:0000256" key="2">
    <source>
        <dbReference type="ARBA" id="ARBA00022737"/>
    </source>
</evidence>
<dbReference type="SUPFAM" id="SSF47473">
    <property type="entry name" value="EF-hand"/>
    <property type="match status" value="1"/>
</dbReference>
<feature type="domain" description="EF-hand" evidence="5">
    <location>
        <begin position="145"/>
        <end position="180"/>
    </location>
</feature>
<proteinExistence type="predicted"/>
<dbReference type="InterPro" id="IPR028846">
    <property type="entry name" value="Recoverin"/>
</dbReference>
<evidence type="ECO:0000256" key="1">
    <source>
        <dbReference type="ARBA" id="ARBA00022723"/>
    </source>
</evidence>
<dbReference type="PRINTS" id="PR00450">
    <property type="entry name" value="RECOVERIN"/>
</dbReference>
<accession>A0ABP0GG54</accession>
<feature type="domain" description="EF-hand" evidence="5">
    <location>
        <begin position="95"/>
        <end position="130"/>
    </location>
</feature>
<keyword evidence="7" id="KW-1185">Reference proteome</keyword>
<organism evidence="6 7">
    <name type="scientific">Clavelina lepadiformis</name>
    <name type="common">Light-bulb sea squirt</name>
    <name type="synonym">Ascidia lepadiformis</name>
    <dbReference type="NCBI Taxonomy" id="159417"/>
    <lineage>
        <taxon>Eukaryota</taxon>
        <taxon>Metazoa</taxon>
        <taxon>Chordata</taxon>
        <taxon>Tunicata</taxon>
        <taxon>Ascidiacea</taxon>
        <taxon>Aplousobranchia</taxon>
        <taxon>Clavelinidae</taxon>
        <taxon>Clavelina</taxon>
    </lineage>
</organism>
<evidence type="ECO:0000313" key="6">
    <source>
        <dbReference type="EMBL" id="CAK8690759.1"/>
    </source>
</evidence>
<comment type="caution">
    <text evidence="6">The sequence shown here is derived from an EMBL/GenBank/DDBJ whole genome shotgun (WGS) entry which is preliminary data.</text>
</comment>
<dbReference type="CDD" id="cd00051">
    <property type="entry name" value="EFh"/>
    <property type="match status" value="2"/>
</dbReference>